<dbReference type="PANTHER" id="PTHR10030:SF37">
    <property type="entry name" value="ALPHA-L-FUCOSIDASE-RELATED"/>
    <property type="match status" value="1"/>
</dbReference>
<dbReference type="AlphaFoldDB" id="A0A564T323"/>
<comment type="similarity">
    <text evidence="1">Belongs to the glycosyl hydrolase 29 family.</text>
</comment>
<dbReference type="EC" id="3.2.1.51" evidence="2"/>
<evidence type="ECO:0000313" key="8">
    <source>
        <dbReference type="Proteomes" id="UP000398619"/>
    </source>
</evidence>
<accession>A0A564T323</accession>
<feature type="domain" description="Glycoside hydrolase family 29 N-terminal" evidence="6">
    <location>
        <begin position="52"/>
        <end position="346"/>
    </location>
</feature>
<organism evidence="7 8">
    <name type="scientific">Dorea longicatena</name>
    <dbReference type="NCBI Taxonomy" id="88431"/>
    <lineage>
        <taxon>Bacteria</taxon>
        <taxon>Bacillati</taxon>
        <taxon>Bacillota</taxon>
        <taxon>Clostridia</taxon>
        <taxon>Lachnospirales</taxon>
        <taxon>Lachnospiraceae</taxon>
        <taxon>Dorea</taxon>
    </lineage>
</organism>
<dbReference type="InterPro" id="IPR000933">
    <property type="entry name" value="Glyco_hydro_29"/>
</dbReference>
<protein>
    <recommendedName>
        <fullName evidence="2">alpha-L-fucosidase</fullName>
        <ecNumber evidence="2">3.2.1.51</ecNumber>
    </recommendedName>
</protein>
<dbReference type="Gene3D" id="2.60.120.260">
    <property type="entry name" value="Galactose-binding domain-like"/>
    <property type="match status" value="1"/>
</dbReference>
<evidence type="ECO:0000259" key="6">
    <source>
        <dbReference type="Pfam" id="PF01120"/>
    </source>
</evidence>
<gene>
    <name evidence="7" type="ORF">DLSSTS7063_01195</name>
</gene>
<dbReference type="SMART" id="SM00812">
    <property type="entry name" value="Alpha_L_fucos"/>
    <property type="match status" value="1"/>
</dbReference>
<keyword evidence="3" id="KW-0732">Signal</keyword>
<dbReference type="InterPro" id="IPR057739">
    <property type="entry name" value="Glyco_hydro_29_N"/>
</dbReference>
<dbReference type="GO" id="GO:0004560">
    <property type="term" value="F:alpha-L-fucosidase activity"/>
    <property type="evidence" value="ECO:0007669"/>
    <property type="project" value="InterPro"/>
</dbReference>
<dbReference type="SUPFAM" id="SSF51445">
    <property type="entry name" value="(Trans)glycosidases"/>
    <property type="match status" value="1"/>
</dbReference>
<evidence type="ECO:0000313" key="7">
    <source>
        <dbReference type="EMBL" id="VUX01489.1"/>
    </source>
</evidence>
<evidence type="ECO:0000256" key="2">
    <source>
        <dbReference type="ARBA" id="ARBA00012662"/>
    </source>
</evidence>
<evidence type="ECO:0000256" key="3">
    <source>
        <dbReference type="ARBA" id="ARBA00022729"/>
    </source>
</evidence>
<dbReference type="Proteomes" id="UP000398619">
    <property type="component" value="Unassembled WGS sequence"/>
</dbReference>
<sequence length="478" mass="54955">MKYNGIKEDQRLISATPSERQIVYQNMEYFCFIHFTVNTFTGSEWGLGDEPESIFNPEELDARQWAKTAAEGGMKGLILTCKHHDGFCLWPSKYTEHSIKNSPYKQGKGDIVRETAEACKEFGLKFGVYLSPWDRNNEAYGKGKEYDDYYINQLTELLTGYGDIFAIWLDGACGEGSNGKKQVYDWNRYYEVMRKLQPNAVISISGPDIRWCGNEAGQVRPSEWSVVAADMTNPAITAELSQQEDNKEFRNRPLDETQTDLGSRECLRSENNLAYYPAETDVSIRPGWFYHEEEDEQVRSFENLKEIYLTSVGGNTTLLLNLPPMKNGKLHPTDVNNVKMLGKFIRDTFKDNLADAAQIHTIPEEDVEGRNGEAIRTDSYEDVFRNEDGKRELTIKLQWKEKKLLSYLVLKEAIPYSQRVEKFSVWYVTEDGEKKKMVDATTIGYKKIIDLERIETDFLEIIIEDSRVSPVISFIGVY</sequence>
<reference evidence="7 8" key="1">
    <citation type="submission" date="2019-07" db="EMBL/GenBank/DDBJ databases">
        <authorList>
            <person name="Hibberd C M."/>
            <person name="Gehrig L. J."/>
            <person name="Chang H.-W."/>
            <person name="Venkatesh S."/>
        </authorList>
    </citation>
    <scope>NUCLEOTIDE SEQUENCE [LARGE SCALE GENOMIC DNA]</scope>
    <source>
        <strain evidence="7">Dorea_longicatena_SSTS_Bg7063</strain>
    </source>
</reference>
<keyword evidence="5" id="KW-0326">Glycosidase</keyword>
<name>A0A564T323_9FIRM</name>
<dbReference type="GO" id="GO:0016139">
    <property type="term" value="P:glycoside catabolic process"/>
    <property type="evidence" value="ECO:0007669"/>
    <property type="project" value="TreeGrafter"/>
</dbReference>
<dbReference type="GO" id="GO:0006004">
    <property type="term" value="P:fucose metabolic process"/>
    <property type="evidence" value="ECO:0007669"/>
    <property type="project" value="TreeGrafter"/>
</dbReference>
<evidence type="ECO:0000256" key="5">
    <source>
        <dbReference type="ARBA" id="ARBA00023295"/>
    </source>
</evidence>
<dbReference type="Pfam" id="PF01120">
    <property type="entry name" value="Alpha_L_fucos"/>
    <property type="match status" value="1"/>
</dbReference>
<evidence type="ECO:0000256" key="4">
    <source>
        <dbReference type="ARBA" id="ARBA00022801"/>
    </source>
</evidence>
<dbReference type="RefSeq" id="WP_144100218.1">
    <property type="nucleotide sequence ID" value="NZ_CABHNM010000029.1"/>
</dbReference>
<keyword evidence="4" id="KW-0378">Hydrolase</keyword>
<dbReference type="Gene3D" id="3.20.20.80">
    <property type="entry name" value="Glycosidases"/>
    <property type="match status" value="1"/>
</dbReference>
<dbReference type="GO" id="GO:0005764">
    <property type="term" value="C:lysosome"/>
    <property type="evidence" value="ECO:0007669"/>
    <property type="project" value="TreeGrafter"/>
</dbReference>
<proteinExistence type="inferred from homology"/>
<evidence type="ECO:0000256" key="1">
    <source>
        <dbReference type="ARBA" id="ARBA00007951"/>
    </source>
</evidence>
<dbReference type="PANTHER" id="PTHR10030">
    <property type="entry name" value="ALPHA-L-FUCOSIDASE"/>
    <property type="match status" value="1"/>
</dbReference>
<dbReference type="InterPro" id="IPR017853">
    <property type="entry name" value="GH"/>
</dbReference>
<dbReference type="EMBL" id="CABHNM010000029">
    <property type="protein sequence ID" value="VUX01489.1"/>
    <property type="molecule type" value="Genomic_DNA"/>
</dbReference>